<dbReference type="Proteomes" id="UP001595539">
    <property type="component" value="Unassembled WGS sequence"/>
</dbReference>
<sequence>MSRDPAYKQLLTLINARSQQWLRNQIELLPLLSEPADPHLPDLADIAVAAHICTGLRGSPAPLQTFIRSRVTPDFTRDFIASLRERSQADFRSGAALLCLSPQAGTMRISLPAMSPSERLALSSDPNTAFFAEAEAALRSPIPEERLTEQDIDGYAHVLMLCYRFGAERPRFADVRTYGEAFATCLRLADWAARKGLLMPLAQMCYCLCLIDPDHDVAPLLADVIASQRPDGSFPARIGFGTADQDRAALRPTLAALVALHMAVHRRWHNPRPSLPLAA</sequence>
<dbReference type="RefSeq" id="WP_377761013.1">
    <property type="nucleotide sequence ID" value="NZ_JBHRXY010000005.1"/>
</dbReference>
<name>A0ABV7U328_9RHOB</name>
<protein>
    <submittedName>
        <fullName evidence="1">Uncharacterized protein</fullName>
    </submittedName>
</protein>
<keyword evidence="2" id="KW-1185">Reference proteome</keyword>
<evidence type="ECO:0000313" key="1">
    <source>
        <dbReference type="EMBL" id="MFC3629454.1"/>
    </source>
</evidence>
<organism evidence="1 2">
    <name type="scientific">Paracoccus angustae</name>
    <dbReference type="NCBI Taxonomy" id="1671480"/>
    <lineage>
        <taxon>Bacteria</taxon>
        <taxon>Pseudomonadati</taxon>
        <taxon>Pseudomonadota</taxon>
        <taxon>Alphaproteobacteria</taxon>
        <taxon>Rhodobacterales</taxon>
        <taxon>Paracoccaceae</taxon>
        <taxon>Paracoccus</taxon>
    </lineage>
</organism>
<evidence type="ECO:0000313" key="2">
    <source>
        <dbReference type="Proteomes" id="UP001595539"/>
    </source>
</evidence>
<dbReference type="EMBL" id="JBHRXY010000005">
    <property type="protein sequence ID" value="MFC3629454.1"/>
    <property type="molecule type" value="Genomic_DNA"/>
</dbReference>
<comment type="caution">
    <text evidence="1">The sequence shown here is derived from an EMBL/GenBank/DDBJ whole genome shotgun (WGS) entry which is preliminary data.</text>
</comment>
<gene>
    <name evidence="1" type="ORF">ACFOM8_08335</name>
</gene>
<proteinExistence type="predicted"/>
<reference evidence="2" key="1">
    <citation type="journal article" date="2019" name="Int. J. Syst. Evol. Microbiol.">
        <title>The Global Catalogue of Microorganisms (GCM) 10K type strain sequencing project: providing services to taxonomists for standard genome sequencing and annotation.</title>
        <authorList>
            <consortium name="The Broad Institute Genomics Platform"/>
            <consortium name="The Broad Institute Genome Sequencing Center for Infectious Disease"/>
            <person name="Wu L."/>
            <person name="Ma J."/>
        </authorList>
    </citation>
    <scope>NUCLEOTIDE SEQUENCE [LARGE SCALE GENOMIC DNA]</scope>
    <source>
        <strain evidence="2">KCTC 42473</strain>
    </source>
</reference>
<accession>A0ABV7U328</accession>